<proteinExistence type="predicted"/>
<evidence type="ECO:0000313" key="3">
    <source>
        <dbReference type="Proteomes" id="UP000006772"/>
    </source>
</evidence>
<organism evidence="2 3">
    <name type="scientific">Herbaspirillum frisingense GSF30</name>
    <dbReference type="NCBI Taxonomy" id="864073"/>
    <lineage>
        <taxon>Bacteria</taxon>
        <taxon>Pseudomonadati</taxon>
        <taxon>Pseudomonadota</taxon>
        <taxon>Betaproteobacteria</taxon>
        <taxon>Burkholderiales</taxon>
        <taxon>Oxalobacteraceae</taxon>
        <taxon>Herbaspirillum</taxon>
    </lineage>
</organism>
<dbReference type="InterPro" id="IPR025285">
    <property type="entry name" value="DUF4145"/>
</dbReference>
<gene>
    <name evidence="2" type="ORF">HFRIS_008861</name>
</gene>
<reference evidence="2 3" key="1">
    <citation type="journal article" date="2013" name="Front. Microbiol.">
        <title>The genome of the endophytic bacterium H. frisingense GSF30(T) identifies diverse strategies in the Herbaspirillum genus to interact with plants.</title>
        <authorList>
            <person name="Straub D."/>
            <person name="Rothballer M."/>
            <person name="Hartmann A."/>
            <person name="Ludewig U."/>
        </authorList>
    </citation>
    <scope>NUCLEOTIDE SEQUENCE [LARGE SCALE GENOMIC DNA]</scope>
    <source>
        <strain evidence="2 3">GSF30</strain>
    </source>
</reference>
<comment type="caution">
    <text evidence="2">The sequence shown here is derived from an EMBL/GenBank/DDBJ whole genome shotgun (WGS) entry which is preliminary data.</text>
</comment>
<sequence>MVFACVFECSTCKEPYSCTGTGGVEEIQYEGCDGYQQYHEEYYSPKYFEPSLVLIDLPSNCPDAVLAKLHDSFSLFFADAGAALNCARASIEALLTNLKVNKTEVKKGQRFGLTLHRRIGNLPAKYQHIKDSLMAVKWLGNAGSHNGKAPTREDVLDAYDLLEWVLSDLYANKDKKLKALARIVNRRKGPVQRR</sequence>
<dbReference type="AlphaFoldDB" id="A0AAI9N482"/>
<accession>A0AAI9N482</accession>
<evidence type="ECO:0000313" key="2">
    <source>
        <dbReference type="EMBL" id="EOA05240.1"/>
    </source>
</evidence>
<protein>
    <recommendedName>
        <fullName evidence="1">DUF4145 domain-containing protein</fullName>
    </recommendedName>
</protein>
<name>A0AAI9N482_9BURK</name>
<evidence type="ECO:0000259" key="1">
    <source>
        <dbReference type="Pfam" id="PF13643"/>
    </source>
</evidence>
<dbReference type="EMBL" id="AEEC02000009">
    <property type="protein sequence ID" value="EOA05240.1"/>
    <property type="molecule type" value="Genomic_DNA"/>
</dbReference>
<dbReference type="Pfam" id="PF13643">
    <property type="entry name" value="DUF4145"/>
    <property type="match status" value="1"/>
</dbReference>
<dbReference type="Proteomes" id="UP000006772">
    <property type="component" value="Unassembled WGS sequence"/>
</dbReference>
<feature type="domain" description="DUF4145" evidence="1">
    <location>
        <begin position="74"/>
        <end position="163"/>
    </location>
</feature>